<evidence type="ECO:0000259" key="6">
    <source>
        <dbReference type="PROSITE" id="PS50146"/>
    </source>
</evidence>
<dbReference type="EMBL" id="VCDI01000002">
    <property type="protein sequence ID" value="TLU73467.1"/>
    <property type="molecule type" value="Genomic_DNA"/>
</dbReference>
<dbReference type="OrthoDB" id="9815110at2"/>
<dbReference type="InterPro" id="IPR001206">
    <property type="entry name" value="Diacylglycerol_kinase_cat_dom"/>
</dbReference>
<dbReference type="InterPro" id="IPR050187">
    <property type="entry name" value="Lipid_Phosphate_FormReg"/>
</dbReference>
<dbReference type="GO" id="GO:0016301">
    <property type="term" value="F:kinase activity"/>
    <property type="evidence" value="ECO:0007669"/>
    <property type="project" value="UniProtKB-KW"/>
</dbReference>
<evidence type="ECO:0000313" key="8">
    <source>
        <dbReference type="Proteomes" id="UP000305654"/>
    </source>
</evidence>
<evidence type="ECO:0000256" key="1">
    <source>
        <dbReference type="ARBA" id="ARBA00022679"/>
    </source>
</evidence>
<proteinExistence type="predicted"/>
<evidence type="ECO:0000256" key="3">
    <source>
        <dbReference type="ARBA" id="ARBA00022777"/>
    </source>
</evidence>
<dbReference type="SMART" id="SM00046">
    <property type="entry name" value="DAGKc"/>
    <property type="match status" value="1"/>
</dbReference>
<dbReference type="GO" id="GO:0005524">
    <property type="term" value="F:ATP binding"/>
    <property type="evidence" value="ECO:0007669"/>
    <property type="project" value="UniProtKB-KW"/>
</dbReference>
<dbReference type="GO" id="GO:0005886">
    <property type="term" value="C:plasma membrane"/>
    <property type="evidence" value="ECO:0007669"/>
    <property type="project" value="TreeGrafter"/>
</dbReference>
<dbReference type="PANTHER" id="PTHR12358">
    <property type="entry name" value="SPHINGOSINE KINASE"/>
    <property type="match status" value="1"/>
</dbReference>
<dbReference type="InterPro" id="IPR016064">
    <property type="entry name" value="NAD/diacylglycerol_kinase_sf"/>
</dbReference>
<comment type="caution">
    <text evidence="7">The sequence shown here is derived from an EMBL/GenBank/DDBJ whole genome shotgun (WGS) entry which is preliminary data.</text>
</comment>
<dbReference type="InterPro" id="IPR017438">
    <property type="entry name" value="ATP-NAD_kinase_N"/>
</dbReference>
<dbReference type="Proteomes" id="UP000305654">
    <property type="component" value="Unassembled WGS sequence"/>
</dbReference>
<gene>
    <name evidence="7" type="ORF">FE263_08755</name>
</gene>
<dbReference type="Pfam" id="PF19279">
    <property type="entry name" value="YegS_C"/>
    <property type="match status" value="1"/>
</dbReference>
<protein>
    <submittedName>
        <fullName evidence="7">Diacylglycerol kinase family lipid kinase</fullName>
    </submittedName>
</protein>
<keyword evidence="2" id="KW-0547">Nucleotide-binding</keyword>
<sequence length="348" mass="35617">MLVIYNPTAGRRRIWLLWSVLDILMAHGVRLDVAETTHPGHATALAREAVLRGATLVVAAGGDGTIAEVAEGLSVQHDPAASPQGTLRGGRMAPAATRRPVACHLGIIPLGTANVLAHELGLPHAAAEVAAVLAAGRPVPLWPGIAHGPTGRRLFVQMLGIGFDAHVVHNVSRPVKRALGRGAYVVQTLRELPRYGFARMQATIDGVAHETGGIIVSKGSLYGGPYMLAPEAVPGERGFSIILFGRAGVASALLAGAALPLNMLQRLPGTRRLRGYEITITTPVALPAQSDGDPAGSTPLRIVDAPAPIHVLAGVRGAGSARATGRPAGAATGPGTADGAVAAERLAG</sequence>
<dbReference type="PROSITE" id="PS50146">
    <property type="entry name" value="DAGK"/>
    <property type="match status" value="1"/>
</dbReference>
<name>A0A5R9JAA0_9PROT</name>
<dbReference type="RefSeq" id="WP_138325547.1">
    <property type="nucleotide sequence ID" value="NZ_VCDI01000002.1"/>
</dbReference>
<dbReference type="Pfam" id="PF00781">
    <property type="entry name" value="DAGK_cat"/>
    <property type="match status" value="1"/>
</dbReference>
<feature type="domain" description="DAGKc" evidence="6">
    <location>
        <begin position="1"/>
        <end position="150"/>
    </location>
</feature>
<dbReference type="Gene3D" id="3.40.50.10330">
    <property type="entry name" value="Probable inorganic polyphosphate/atp-NAD kinase, domain 1"/>
    <property type="match status" value="1"/>
</dbReference>
<evidence type="ECO:0000313" key="7">
    <source>
        <dbReference type="EMBL" id="TLU73467.1"/>
    </source>
</evidence>
<feature type="region of interest" description="Disordered" evidence="5">
    <location>
        <begin position="322"/>
        <end position="348"/>
    </location>
</feature>
<evidence type="ECO:0000256" key="4">
    <source>
        <dbReference type="ARBA" id="ARBA00022840"/>
    </source>
</evidence>
<keyword evidence="8" id="KW-1185">Reference proteome</keyword>
<dbReference type="InterPro" id="IPR045540">
    <property type="entry name" value="YegS/DAGK_C"/>
</dbReference>
<dbReference type="AlphaFoldDB" id="A0A5R9JAA0"/>
<accession>A0A5R9JAA0</accession>
<dbReference type="PANTHER" id="PTHR12358:SF106">
    <property type="entry name" value="LIPID KINASE YEGS"/>
    <property type="match status" value="1"/>
</dbReference>
<keyword evidence="3 7" id="KW-0418">Kinase</keyword>
<keyword evidence="1" id="KW-0808">Transferase</keyword>
<dbReference type="Gene3D" id="2.60.200.40">
    <property type="match status" value="1"/>
</dbReference>
<reference evidence="7 8" key="1">
    <citation type="submission" date="2019-05" db="EMBL/GenBank/DDBJ databases">
        <authorList>
            <person name="Pankratov T."/>
            <person name="Grouzdev D."/>
        </authorList>
    </citation>
    <scope>NUCLEOTIDE SEQUENCE [LARGE SCALE GENOMIC DNA]</scope>
    <source>
        <strain evidence="7 8">KEBCLARHB70R</strain>
    </source>
</reference>
<evidence type="ECO:0000256" key="2">
    <source>
        <dbReference type="ARBA" id="ARBA00022741"/>
    </source>
</evidence>
<dbReference type="SUPFAM" id="SSF111331">
    <property type="entry name" value="NAD kinase/diacylglycerol kinase-like"/>
    <property type="match status" value="1"/>
</dbReference>
<organism evidence="7 8">
    <name type="scientific">Lichenicoccus roseus</name>
    <dbReference type="NCBI Taxonomy" id="2683649"/>
    <lineage>
        <taxon>Bacteria</taxon>
        <taxon>Pseudomonadati</taxon>
        <taxon>Pseudomonadota</taxon>
        <taxon>Alphaproteobacteria</taxon>
        <taxon>Acetobacterales</taxon>
        <taxon>Acetobacteraceae</taxon>
        <taxon>Lichenicoccus</taxon>
    </lineage>
</organism>
<evidence type="ECO:0000256" key="5">
    <source>
        <dbReference type="SAM" id="MobiDB-lite"/>
    </source>
</evidence>
<keyword evidence="4" id="KW-0067">ATP-binding</keyword>